<gene>
    <name evidence="2" type="ORF">OBBRIDRAFT_835305</name>
</gene>
<feature type="transmembrane region" description="Helical" evidence="1">
    <location>
        <begin position="12"/>
        <end position="35"/>
    </location>
</feature>
<keyword evidence="1" id="KW-0472">Membrane</keyword>
<evidence type="ECO:0000313" key="3">
    <source>
        <dbReference type="Proteomes" id="UP000250043"/>
    </source>
</evidence>
<proteinExistence type="predicted"/>
<dbReference type="AlphaFoldDB" id="A0A8E2DJ74"/>
<evidence type="ECO:0000256" key="1">
    <source>
        <dbReference type="SAM" id="Phobius"/>
    </source>
</evidence>
<organism evidence="2 3">
    <name type="scientific">Obba rivulosa</name>
    <dbReference type="NCBI Taxonomy" id="1052685"/>
    <lineage>
        <taxon>Eukaryota</taxon>
        <taxon>Fungi</taxon>
        <taxon>Dikarya</taxon>
        <taxon>Basidiomycota</taxon>
        <taxon>Agaricomycotina</taxon>
        <taxon>Agaricomycetes</taxon>
        <taxon>Polyporales</taxon>
        <taxon>Gelatoporiaceae</taxon>
        <taxon>Obba</taxon>
    </lineage>
</organism>
<keyword evidence="3" id="KW-1185">Reference proteome</keyword>
<sequence>MALPIATARLLGIFFTDIFLAMQLITFFHSLWIQLFKRREKRRNRNWLLIAVTLAMGTIGVLNASTDLALNNQVLVVTGGDISLYTDLTYWMNLVQNCCMILQPIIGDAMLVYRFWAVYGRNWKATIPFVVLWLGASSMLATFFALSVQTQSPAGLNLPLFTPYIAAGLSLTAANNIIATSLIAHRLWTVSSAVRDHILGANGLQLVMRIVIESGLLYTVTIIVFLGTTVSRGNADYIFGGVVVQITAIAFHLMIIRVSNRLAMGESGSQRGLPCSSLNTLTSIQPIGVSPSRYYRSVEMHIYRDTPKDDELELAN</sequence>
<dbReference type="Proteomes" id="UP000250043">
    <property type="component" value="Unassembled WGS sequence"/>
</dbReference>
<feature type="transmembrane region" description="Helical" evidence="1">
    <location>
        <begin position="237"/>
        <end position="256"/>
    </location>
</feature>
<feature type="transmembrane region" description="Helical" evidence="1">
    <location>
        <begin position="164"/>
        <end position="185"/>
    </location>
</feature>
<evidence type="ECO:0000313" key="2">
    <source>
        <dbReference type="EMBL" id="OCH90100.1"/>
    </source>
</evidence>
<protein>
    <submittedName>
        <fullName evidence="2">Uncharacterized protein</fullName>
    </submittedName>
</protein>
<accession>A0A8E2DJ74</accession>
<keyword evidence="1" id="KW-1133">Transmembrane helix</keyword>
<feature type="transmembrane region" description="Helical" evidence="1">
    <location>
        <begin position="90"/>
        <end position="113"/>
    </location>
</feature>
<dbReference type="OrthoDB" id="3357408at2759"/>
<dbReference type="EMBL" id="KV722412">
    <property type="protein sequence ID" value="OCH90100.1"/>
    <property type="molecule type" value="Genomic_DNA"/>
</dbReference>
<feature type="transmembrane region" description="Helical" evidence="1">
    <location>
        <begin position="47"/>
        <end position="70"/>
    </location>
</feature>
<reference evidence="2 3" key="1">
    <citation type="submission" date="2016-07" db="EMBL/GenBank/DDBJ databases">
        <title>Draft genome of the white-rot fungus Obba rivulosa 3A-2.</title>
        <authorList>
            <consortium name="DOE Joint Genome Institute"/>
            <person name="Miettinen O."/>
            <person name="Riley R."/>
            <person name="Acob R."/>
            <person name="Barry K."/>
            <person name="Cullen D."/>
            <person name="De Vries R."/>
            <person name="Hainaut M."/>
            <person name="Hatakka A."/>
            <person name="Henrissat B."/>
            <person name="Hilden K."/>
            <person name="Kuo R."/>
            <person name="Labutti K."/>
            <person name="Lipzen A."/>
            <person name="Makela M.R."/>
            <person name="Sandor L."/>
            <person name="Spatafora J.W."/>
            <person name="Grigoriev I.V."/>
            <person name="Hibbett D.S."/>
        </authorList>
    </citation>
    <scope>NUCLEOTIDE SEQUENCE [LARGE SCALE GENOMIC DNA]</scope>
    <source>
        <strain evidence="2 3">3A-2</strain>
    </source>
</reference>
<name>A0A8E2DJ74_9APHY</name>
<keyword evidence="1" id="KW-0812">Transmembrane</keyword>
<feature type="transmembrane region" description="Helical" evidence="1">
    <location>
        <begin position="206"/>
        <end position="225"/>
    </location>
</feature>
<feature type="transmembrane region" description="Helical" evidence="1">
    <location>
        <begin position="125"/>
        <end position="144"/>
    </location>
</feature>